<protein>
    <submittedName>
        <fullName evidence="1">Orotate phosphoribosyltransferase</fullName>
        <ecNumber evidence="1">2.4.2.10</ecNumber>
    </submittedName>
</protein>
<keyword evidence="1" id="KW-0808">Transferase</keyword>
<name>A0ACC6V353_9CREN</name>
<accession>A0ACC6V353</accession>
<keyword evidence="1" id="KW-0328">Glycosyltransferase</keyword>
<dbReference type="EMBL" id="JZWT02000030">
    <property type="protein sequence ID" value="MFB6491362.1"/>
    <property type="molecule type" value="Genomic_DNA"/>
</dbReference>
<reference evidence="1" key="1">
    <citation type="submission" date="2024-07" db="EMBL/GenBank/DDBJ databases">
        <title>Metagenome and Metagenome-Assembled Genomes of Archaea from a hot spring from the geothermal field of Los Azufres, Mexico.</title>
        <authorList>
            <person name="Marin-Paredes R."/>
            <person name="Martinez-Romero E."/>
            <person name="Servin-Garciduenas L.E."/>
        </authorList>
    </citation>
    <scope>NUCLEOTIDE SEQUENCE</scope>
</reference>
<comment type="caution">
    <text evidence="1">The sequence shown here is derived from an EMBL/GenBank/DDBJ whole genome shotgun (WGS) entry which is preliminary data.</text>
</comment>
<evidence type="ECO:0000313" key="1">
    <source>
        <dbReference type="EMBL" id="MFB6491362.1"/>
    </source>
</evidence>
<evidence type="ECO:0000313" key="2">
    <source>
        <dbReference type="Proteomes" id="UP000033636"/>
    </source>
</evidence>
<dbReference type="Proteomes" id="UP000033636">
    <property type="component" value="Unassembled WGS sequence"/>
</dbReference>
<organism evidence="1 2">
    <name type="scientific">Thermoproteus sp. AZ2</name>
    <dbReference type="NCBI Taxonomy" id="1609232"/>
    <lineage>
        <taxon>Archaea</taxon>
        <taxon>Thermoproteota</taxon>
        <taxon>Thermoprotei</taxon>
        <taxon>Thermoproteales</taxon>
        <taxon>Thermoproteaceae</taxon>
        <taxon>Thermoproteus</taxon>
    </lineage>
</organism>
<dbReference type="EC" id="2.4.2.10" evidence="1"/>
<proteinExistence type="predicted"/>
<sequence>MIQEFVAKEIIKFGEFKLSSGAKSPYYVDMRAVLAYPDLLRWVIAKYAELLKAIDFDIVVGVATGGIPYAAILGFSFFKPIAYVREEAKWYGTRKAIEGAMWQGARAVVIDDVVTTGESIISAIRKVKEAGGNVEAAVVFLDRQQCGAARIERETGVPVKAAYKILDLLKEIRDLIGPARYLEVYNYVTSFKC</sequence>
<gene>
    <name evidence="1" type="primary">pyrE</name>
    <name evidence="1" type="ORF">TU35_009055</name>
</gene>